<dbReference type="AlphaFoldDB" id="A0A448YPE9"/>
<keyword evidence="3 6" id="KW-0812">Transmembrane</keyword>
<reference evidence="7 8" key="1">
    <citation type="submission" date="2018-12" db="EMBL/GenBank/DDBJ databases">
        <authorList>
            <person name="Tiukova I."/>
            <person name="Dainat J."/>
        </authorList>
    </citation>
    <scope>NUCLEOTIDE SEQUENCE [LARGE SCALE GENOMIC DNA]</scope>
</reference>
<keyword evidence="2" id="KW-0813">Transport</keyword>
<accession>A0A448YPE9</accession>
<keyword evidence="8" id="KW-1185">Reference proteome</keyword>
<comment type="subcellular location">
    <subcellularLocation>
        <location evidence="1">Membrane</location>
        <topology evidence="1">Multi-pass membrane protein</topology>
    </subcellularLocation>
</comment>
<evidence type="ECO:0000256" key="6">
    <source>
        <dbReference type="SAM" id="Phobius"/>
    </source>
</evidence>
<dbReference type="Proteomes" id="UP000290900">
    <property type="component" value="Unassembled WGS sequence"/>
</dbReference>
<gene>
    <name evidence="7" type="ORF">BRENAR_LOCUS3551</name>
</gene>
<dbReference type="PANTHER" id="PTHR43791:SF1">
    <property type="entry name" value="ALLANTOATE PERMEASE"/>
    <property type="match status" value="1"/>
</dbReference>
<evidence type="ECO:0000313" key="7">
    <source>
        <dbReference type="EMBL" id="VEU22820.1"/>
    </source>
</evidence>
<proteinExistence type="predicted"/>
<evidence type="ECO:0000256" key="5">
    <source>
        <dbReference type="ARBA" id="ARBA00023136"/>
    </source>
</evidence>
<organism evidence="7 8">
    <name type="scientific">Brettanomyces naardenensis</name>
    <name type="common">Yeast</name>
    <dbReference type="NCBI Taxonomy" id="13370"/>
    <lineage>
        <taxon>Eukaryota</taxon>
        <taxon>Fungi</taxon>
        <taxon>Dikarya</taxon>
        <taxon>Ascomycota</taxon>
        <taxon>Saccharomycotina</taxon>
        <taxon>Pichiomycetes</taxon>
        <taxon>Pichiales</taxon>
        <taxon>Pichiaceae</taxon>
        <taxon>Brettanomyces</taxon>
    </lineage>
</organism>
<evidence type="ECO:0000256" key="3">
    <source>
        <dbReference type="ARBA" id="ARBA00022692"/>
    </source>
</evidence>
<dbReference type="SUPFAM" id="SSF103473">
    <property type="entry name" value="MFS general substrate transporter"/>
    <property type="match status" value="1"/>
</dbReference>
<evidence type="ECO:0000256" key="4">
    <source>
        <dbReference type="ARBA" id="ARBA00022989"/>
    </source>
</evidence>
<dbReference type="GO" id="GO:0022857">
    <property type="term" value="F:transmembrane transporter activity"/>
    <property type="evidence" value="ECO:0007669"/>
    <property type="project" value="TreeGrafter"/>
</dbReference>
<dbReference type="STRING" id="13370.A0A448YPE9"/>
<evidence type="ECO:0000256" key="1">
    <source>
        <dbReference type="ARBA" id="ARBA00004141"/>
    </source>
</evidence>
<keyword evidence="4 6" id="KW-1133">Transmembrane helix</keyword>
<feature type="transmembrane region" description="Helical" evidence="6">
    <location>
        <begin position="20"/>
        <end position="39"/>
    </location>
</feature>
<evidence type="ECO:0000256" key="2">
    <source>
        <dbReference type="ARBA" id="ARBA00022448"/>
    </source>
</evidence>
<dbReference type="InterPro" id="IPR036259">
    <property type="entry name" value="MFS_trans_sf"/>
</dbReference>
<evidence type="ECO:0000313" key="8">
    <source>
        <dbReference type="Proteomes" id="UP000290900"/>
    </source>
</evidence>
<name>A0A448YPE9_BRENA</name>
<protein>
    <submittedName>
        <fullName evidence="7">DEKNAAC103893</fullName>
    </submittedName>
</protein>
<keyword evidence="5 6" id="KW-0472">Membrane</keyword>
<sequence length="125" mass="13961">MTYGAANHAEQFLITEHKALFFIAGVISIALGIVFYFYIPGNLSKAWFLTEHERRVPVKRVPAVISWLYFLLAAASDIPNVARTNFGGFSLNSGFIFNVKQCSLMNMSSGAIELVGYMLLNYTKK</sequence>
<dbReference type="OrthoDB" id="6730379at2759"/>
<dbReference type="EMBL" id="CAACVR010000029">
    <property type="protein sequence ID" value="VEU22820.1"/>
    <property type="molecule type" value="Genomic_DNA"/>
</dbReference>
<dbReference type="InParanoid" id="A0A448YPE9"/>
<dbReference type="GO" id="GO:0016020">
    <property type="term" value="C:membrane"/>
    <property type="evidence" value="ECO:0007669"/>
    <property type="project" value="UniProtKB-SubCell"/>
</dbReference>
<dbReference type="PANTHER" id="PTHR43791">
    <property type="entry name" value="PERMEASE-RELATED"/>
    <property type="match status" value="1"/>
</dbReference>